<comment type="caution">
    <text evidence="1">The sequence shown here is derived from an EMBL/GenBank/DDBJ whole genome shotgun (WGS) entry which is preliminary data.</text>
</comment>
<reference evidence="1" key="1">
    <citation type="submission" date="2022-05" db="EMBL/GenBank/DDBJ databases">
        <title>Chromosome-level genome of Chaenocephalus aceratus.</title>
        <authorList>
            <person name="Park H."/>
        </authorList>
    </citation>
    <scope>NUCLEOTIDE SEQUENCE</scope>
    <source>
        <strain evidence="1">KU_202001</strain>
    </source>
</reference>
<protein>
    <submittedName>
        <fullName evidence="1">Uncharacterized protein</fullName>
    </submittedName>
</protein>
<gene>
    <name evidence="1" type="ORF">KUCAC02_008404</name>
</gene>
<name>A0ACB9X8A3_CHAAC</name>
<sequence>MVYCEFNRVVGKNLKDNFFDALDRFSPSLMDLFWKKKGVTGQFLSELLSQTKVKRGAFLLPYCFFALLCGVPLYLMETAMGTGYSYMVIQLYARVYTIILAWALLYLIYCFRDPLPWATCNNPWNTGGVFHGCVPLCDAGHLAGQGVDVAGAWQGVVYYLYPDPSRLVDLQVWMEACAQVLFSYGIAEGTHITMSSYQQSHQQLLQGQCVVMCAQ</sequence>
<proteinExistence type="predicted"/>
<evidence type="ECO:0000313" key="1">
    <source>
        <dbReference type="EMBL" id="KAI4822879.1"/>
    </source>
</evidence>
<evidence type="ECO:0000313" key="2">
    <source>
        <dbReference type="Proteomes" id="UP001057452"/>
    </source>
</evidence>
<dbReference type="Proteomes" id="UP001057452">
    <property type="component" value="Chromosome 8"/>
</dbReference>
<dbReference type="EMBL" id="CM043792">
    <property type="protein sequence ID" value="KAI4822879.1"/>
    <property type="molecule type" value="Genomic_DNA"/>
</dbReference>
<organism evidence="1 2">
    <name type="scientific">Chaenocephalus aceratus</name>
    <name type="common">Blackfin icefish</name>
    <name type="synonym">Chaenichthys aceratus</name>
    <dbReference type="NCBI Taxonomy" id="36190"/>
    <lineage>
        <taxon>Eukaryota</taxon>
        <taxon>Metazoa</taxon>
        <taxon>Chordata</taxon>
        <taxon>Craniata</taxon>
        <taxon>Vertebrata</taxon>
        <taxon>Euteleostomi</taxon>
        <taxon>Actinopterygii</taxon>
        <taxon>Neopterygii</taxon>
        <taxon>Teleostei</taxon>
        <taxon>Neoteleostei</taxon>
        <taxon>Acanthomorphata</taxon>
        <taxon>Eupercaria</taxon>
        <taxon>Perciformes</taxon>
        <taxon>Notothenioidei</taxon>
        <taxon>Channichthyidae</taxon>
        <taxon>Chaenocephalus</taxon>
    </lineage>
</organism>
<keyword evidence="2" id="KW-1185">Reference proteome</keyword>
<accession>A0ACB9X8A3</accession>